<comment type="similarity">
    <text evidence="3 7">Belongs to the glycosyltransferase 1 family. Bacterial/plant glycogen synthase subfamily.</text>
</comment>
<comment type="caution">
    <text evidence="10">The sequence shown here is derived from an EMBL/GenBank/DDBJ whole genome shotgun (WGS) entry which is preliminary data.</text>
</comment>
<evidence type="ECO:0000256" key="7">
    <source>
        <dbReference type="HAMAP-Rule" id="MF_00484"/>
    </source>
</evidence>
<dbReference type="Gene3D" id="3.40.50.2000">
    <property type="entry name" value="Glycogen Phosphorylase B"/>
    <property type="match status" value="2"/>
</dbReference>
<dbReference type="PANTHER" id="PTHR45825">
    <property type="entry name" value="GRANULE-BOUND STARCH SYNTHASE 1, CHLOROPLASTIC/AMYLOPLASTIC"/>
    <property type="match status" value="1"/>
</dbReference>
<keyword evidence="11" id="KW-1185">Reference proteome</keyword>
<gene>
    <name evidence="7" type="primary">glgA</name>
    <name evidence="10" type="ORF">C7959_11228</name>
</gene>
<reference evidence="10 11" key="1">
    <citation type="submission" date="2019-03" db="EMBL/GenBank/DDBJ databases">
        <title>Subsurface microbial communities from deep shales in Ohio and West Virginia, USA.</title>
        <authorList>
            <person name="Wrighton K."/>
        </authorList>
    </citation>
    <scope>NUCLEOTIDE SEQUENCE [LARGE SCALE GENOMIC DNA]</scope>
    <source>
        <strain evidence="10 11">MSL 6dP</strain>
    </source>
</reference>
<protein>
    <recommendedName>
        <fullName evidence="7">Glycogen synthase</fullName>
        <ecNumber evidence="7">2.4.1.21</ecNumber>
    </recommendedName>
    <alternativeName>
        <fullName evidence="7">Starch [bacterial glycogen] synthase</fullName>
    </alternativeName>
</protein>
<dbReference type="AlphaFoldDB" id="A0A4R8GYR0"/>
<evidence type="ECO:0000259" key="9">
    <source>
        <dbReference type="Pfam" id="PF08323"/>
    </source>
</evidence>
<dbReference type="InterPro" id="IPR001296">
    <property type="entry name" value="Glyco_trans_1"/>
</dbReference>
<dbReference type="CDD" id="cd03791">
    <property type="entry name" value="GT5_Glycogen_synthase_DULL1-like"/>
    <property type="match status" value="1"/>
</dbReference>
<keyword evidence="5 7" id="KW-0808">Transferase</keyword>
<sequence>MTEKLKILFVASEATPFVKTGGLADVAGSLPQAIKEMGHDIRLVIPEYRQIALEYLQQAEHLLHFRTKLGWRDNYVGVNKLENRGVISYFIDNKSYFDRPNLYENDDKHLQFAYFCQAVLEMLAQIDFKADIIHCNDWQTGALSIMLKENYQKYSFYKDIKTVYTIHNLRYQGVFGREVLQDALSLPDKYWDLGVVRHDNCVNYMKMGIEMSDIVTTVSRTYAQEIKTPEFGEGLDYAMRMNSNDLYGIINGISYEDNNPSNDDRIYSNYSVEKLRGKYENKRRLQEDMGLAQRSDLPVIALISRLVDQKGLDLIVSVIDKLMEEEIQFIILGTGDSYYEERFKETARSYPTKIAANIKYDATLAQKIYAGSDIFLMPSKYEPCGLSQLFSLRYGSIPIVRETGGLKDTIQAYDEISGEGNGFTFASYDANEMLSTIKRAISLYQQKDIWTKLVRRAMKSNFSWKNSAKEYIKLYYKLLEK</sequence>
<dbReference type="STRING" id="926561.GCA_000379025_00144"/>
<evidence type="ECO:0000259" key="8">
    <source>
        <dbReference type="Pfam" id="PF00534"/>
    </source>
</evidence>
<dbReference type="HAMAP" id="MF_00484">
    <property type="entry name" value="Glycogen_synth"/>
    <property type="match status" value="1"/>
</dbReference>
<dbReference type="Pfam" id="PF08323">
    <property type="entry name" value="Glyco_transf_5"/>
    <property type="match status" value="1"/>
</dbReference>
<evidence type="ECO:0000256" key="5">
    <source>
        <dbReference type="ARBA" id="ARBA00022679"/>
    </source>
</evidence>
<dbReference type="Proteomes" id="UP000295832">
    <property type="component" value="Unassembled WGS sequence"/>
</dbReference>
<dbReference type="RefSeq" id="WP_134116594.1">
    <property type="nucleotide sequence ID" value="NZ_SOEG01000012.1"/>
</dbReference>
<evidence type="ECO:0000256" key="1">
    <source>
        <dbReference type="ARBA" id="ARBA00001478"/>
    </source>
</evidence>
<dbReference type="UniPathway" id="UPA00164"/>
<name>A0A4R8GYR0_9FIRM</name>
<dbReference type="NCBIfam" id="NF001898">
    <property type="entry name" value="PRK00654.1-1"/>
    <property type="match status" value="1"/>
</dbReference>
<dbReference type="NCBIfam" id="TIGR02095">
    <property type="entry name" value="glgA"/>
    <property type="match status" value="1"/>
</dbReference>
<organism evidence="10 11">
    <name type="scientific">Orenia marismortui</name>
    <dbReference type="NCBI Taxonomy" id="46469"/>
    <lineage>
        <taxon>Bacteria</taxon>
        <taxon>Bacillati</taxon>
        <taxon>Bacillota</taxon>
        <taxon>Clostridia</taxon>
        <taxon>Halanaerobiales</taxon>
        <taxon>Halobacteroidaceae</taxon>
        <taxon>Orenia</taxon>
    </lineage>
</organism>
<comment type="catalytic activity">
    <reaction evidence="1 7">
        <text>[(1-&gt;4)-alpha-D-glucosyl](n) + ADP-alpha-D-glucose = [(1-&gt;4)-alpha-D-glucosyl](n+1) + ADP + H(+)</text>
        <dbReference type="Rhea" id="RHEA:18189"/>
        <dbReference type="Rhea" id="RHEA-COMP:9584"/>
        <dbReference type="Rhea" id="RHEA-COMP:9587"/>
        <dbReference type="ChEBI" id="CHEBI:15378"/>
        <dbReference type="ChEBI" id="CHEBI:15444"/>
        <dbReference type="ChEBI" id="CHEBI:57498"/>
        <dbReference type="ChEBI" id="CHEBI:456216"/>
        <dbReference type="EC" id="2.4.1.21"/>
    </reaction>
</comment>
<dbReference type="PANTHER" id="PTHR45825:SF11">
    <property type="entry name" value="ALPHA AMYLASE DOMAIN-CONTAINING PROTEIN"/>
    <property type="match status" value="1"/>
</dbReference>
<evidence type="ECO:0000256" key="4">
    <source>
        <dbReference type="ARBA" id="ARBA00022676"/>
    </source>
</evidence>
<feature type="domain" description="Starch synthase catalytic" evidence="9">
    <location>
        <begin position="6"/>
        <end position="240"/>
    </location>
</feature>
<dbReference type="SUPFAM" id="SSF53756">
    <property type="entry name" value="UDP-Glycosyltransferase/glycogen phosphorylase"/>
    <property type="match status" value="1"/>
</dbReference>
<dbReference type="GO" id="GO:0004373">
    <property type="term" value="F:alpha-1,4-glucan glucosyltransferase (UDP-glucose donor) activity"/>
    <property type="evidence" value="ECO:0007669"/>
    <property type="project" value="InterPro"/>
</dbReference>
<evidence type="ECO:0000313" key="11">
    <source>
        <dbReference type="Proteomes" id="UP000295832"/>
    </source>
</evidence>
<dbReference type="Pfam" id="PF00534">
    <property type="entry name" value="Glycos_transf_1"/>
    <property type="match status" value="1"/>
</dbReference>
<accession>A0A4R8GYR0</accession>
<dbReference type="GO" id="GO:0009011">
    <property type="term" value="F:alpha-1,4-glucan glucosyltransferase (ADP-glucose donor) activity"/>
    <property type="evidence" value="ECO:0007669"/>
    <property type="project" value="UniProtKB-UniRule"/>
</dbReference>
<feature type="binding site" evidence="7">
    <location>
        <position position="19"/>
    </location>
    <ligand>
        <name>ADP-alpha-D-glucose</name>
        <dbReference type="ChEBI" id="CHEBI:57498"/>
    </ligand>
</feature>
<dbReference type="EMBL" id="SOEG01000012">
    <property type="protein sequence ID" value="TDX51528.1"/>
    <property type="molecule type" value="Genomic_DNA"/>
</dbReference>
<evidence type="ECO:0000256" key="3">
    <source>
        <dbReference type="ARBA" id="ARBA00010281"/>
    </source>
</evidence>
<evidence type="ECO:0000256" key="6">
    <source>
        <dbReference type="ARBA" id="ARBA00023056"/>
    </source>
</evidence>
<keyword evidence="4 7" id="KW-0328">Glycosyltransferase</keyword>
<dbReference type="EC" id="2.4.1.21" evidence="7"/>
<evidence type="ECO:0000313" key="10">
    <source>
        <dbReference type="EMBL" id="TDX51528.1"/>
    </source>
</evidence>
<comment type="pathway">
    <text evidence="7">Glycan biosynthesis; glycogen biosynthesis.</text>
</comment>
<keyword evidence="6 7" id="KW-0320">Glycogen biosynthesis</keyword>
<dbReference type="InterPro" id="IPR011835">
    <property type="entry name" value="GS/SS"/>
</dbReference>
<dbReference type="InterPro" id="IPR013534">
    <property type="entry name" value="Starch_synth_cat_dom"/>
</dbReference>
<evidence type="ECO:0000256" key="2">
    <source>
        <dbReference type="ARBA" id="ARBA00002764"/>
    </source>
</evidence>
<feature type="domain" description="Glycosyl transferase family 1" evidence="8">
    <location>
        <begin position="294"/>
        <end position="449"/>
    </location>
</feature>
<comment type="function">
    <text evidence="2 7">Synthesizes alpha-1,4-glucan chains using ADP-glucose.</text>
</comment>
<proteinExistence type="inferred from homology"/>
<dbReference type="GO" id="GO:0005978">
    <property type="term" value="P:glycogen biosynthetic process"/>
    <property type="evidence" value="ECO:0007669"/>
    <property type="project" value="UniProtKB-UniRule"/>
</dbReference>